<dbReference type="EMBL" id="CP073809">
    <property type="protein sequence ID" value="UTH14001.1"/>
    <property type="molecule type" value="Genomic_DNA"/>
</dbReference>
<dbReference type="InterPro" id="IPR050126">
    <property type="entry name" value="Ap4A_hydrolase"/>
</dbReference>
<sequence>MKLKDKYMQLAIRGRRTIVISDIHGEKALFQQLLDQVGFSADDILIIGGDIIDKGQDSIGTMHYVFELLKQPNVHMIEGNCDRILEELYEDWLYDYMAYRRTFVHDYLEKVGRTPADYPSQQQLADDILAHYGHYREQLAALPTAIETEDFLFVHAGVDDDYLETDRERALSMPNFYKRHHQLDKYIVVGHYPACNYVEGGLFSHAVKINDTRKVIAIDGGNQVKPSGQLNALIIEADGSLKSEFVDAHPEALVIQSFEVSYQTPHTFTYPEFDIMVEEIDPYFTLAVHSQSGTEFMVKTEYIQGDRGHYRLKDDYTDLFLDVEVGKRVKVVDDTCLGYILIKKGSLVGWVPEEVLAH</sequence>
<dbReference type="GO" id="GO:0005737">
    <property type="term" value="C:cytoplasm"/>
    <property type="evidence" value="ECO:0007669"/>
    <property type="project" value="TreeGrafter"/>
</dbReference>
<evidence type="ECO:0000313" key="3">
    <source>
        <dbReference type="Proteomes" id="UP001057381"/>
    </source>
</evidence>
<dbReference type="RefSeq" id="WP_254250101.1">
    <property type="nucleotide sequence ID" value="NZ_CP073809.1"/>
</dbReference>
<gene>
    <name evidence="2" type="ORF">KFV11_01105</name>
</gene>
<dbReference type="PANTHER" id="PTHR42850:SF4">
    <property type="entry name" value="ZINC-DEPENDENT ENDOPOLYPHOSPHATASE"/>
    <property type="match status" value="1"/>
</dbReference>
<protein>
    <submittedName>
        <fullName evidence="2">Metallophosphoesterase</fullName>
    </submittedName>
</protein>
<dbReference type="GO" id="GO:0016791">
    <property type="term" value="F:phosphatase activity"/>
    <property type="evidence" value="ECO:0007669"/>
    <property type="project" value="TreeGrafter"/>
</dbReference>
<dbReference type="PANTHER" id="PTHR42850">
    <property type="entry name" value="METALLOPHOSPHOESTERASE"/>
    <property type="match status" value="1"/>
</dbReference>
<dbReference type="Pfam" id="PF00149">
    <property type="entry name" value="Metallophos"/>
    <property type="match status" value="1"/>
</dbReference>
<dbReference type="KEGG" id="mequ:KFV11_01105"/>
<dbReference type="GO" id="GO:0008803">
    <property type="term" value="F:bis(5'-nucleosyl)-tetraphosphatase (symmetrical) activity"/>
    <property type="evidence" value="ECO:0007669"/>
    <property type="project" value="TreeGrafter"/>
</dbReference>
<dbReference type="InterPro" id="IPR029052">
    <property type="entry name" value="Metallo-depent_PP-like"/>
</dbReference>
<dbReference type="Gene3D" id="3.60.21.10">
    <property type="match status" value="1"/>
</dbReference>
<dbReference type="SUPFAM" id="SSF56300">
    <property type="entry name" value="Metallo-dependent phosphatases"/>
    <property type="match status" value="1"/>
</dbReference>
<name>A0A9Q9BTZ2_9STAP</name>
<dbReference type="Proteomes" id="UP001057381">
    <property type="component" value="Chromosome"/>
</dbReference>
<dbReference type="AlphaFoldDB" id="A0A9Q9BTZ2"/>
<evidence type="ECO:0000259" key="1">
    <source>
        <dbReference type="Pfam" id="PF00149"/>
    </source>
</evidence>
<dbReference type="GO" id="GO:0110154">
    <property type="term" value="P:RNA decapping"/>
    <property type="evidence" value="ECO:0007669"/>
    <property type="project" value="TreeGrafter"/>
</dbReference>
<dbReference type="InterPro" id="IPR004843">
    <property type="entry name" value="Calcineurin-like_PHP"/>
</dbReference>
<organism evidence="2 3">
    <name type="scientific">Macrococcus equipercicus</name>
    <dbReference type="NCBI Taxonomy" id="69967"/>
    <lineage>
        <taxon>Bacteria</taxon>
        <taxon>Bacillati</taxon>
        <taxon>Bacillota</taxon>
        <taxon>Bacilli</taxon>
        <taxon>Bacillales</taxon>
        <taxon>Staphylococcaceae</taxon>
        <taxon>Macrococcus</taxon>
    </lineage>
</organism>
<accession>A0A9Q9BTZ2</accession>
<evidence type="ECO:0000313" key="2">
    <source>
        <dbReference type="EMBL" id="UTH14001.1"/>
    </source>
</evidence>
<reference evidence="2" key="1">
    <citation type="submission" date="2021-04" db="EMBL/GenBank/DDBJ databases">
        <title>Complete Genome Sequences of Macrococcus spp. from dog and cattle.</title>
        <authorList>
            <person name="Schwendener S."/>
            <person name="Perreten V."/>
        </authorList>
    </citation>
    <scope>NUCLEOTIDE SEQUENCE</scope>
    <source>
        <strain evidence="2">Epi0143-OL</strain>
    </source>
</reference>
<feature type="domain" description="Calcineurin-like phosphoesterase" evidence="1">
    <location>
        <begin position="16"/>
        <end position="193"/>
    </location>
</feature>
<proteinExistence type="predicted"/>